<dbReference type="AlphaFoldDB" id="A0AB39WKV4"/>
<proteinExistence type="predicted"/>
<dbReference type="InterPro" id="IPR038461">
    <property type="entry name" value="Schlafen_AlbA_2_dom_sf"/>
</dbReference>
<keyword evidence="2" id="KW-0547">Nucleotide-binding</keyword>
<sequence>MLSVKEIQSIISSGEGYNAEFKVSLPSKVKDITEEVCAFANASGGVVLIGVDDNNLIQGVTIDNAKRSAIQNSINEISPSLQCETYSIEIEGKQITAIEVPSGANKPYVLSGAIYVRQGPNSQKLTTVEEMRDFFQQADRIYFDEAPCTEVNIVTDLDKNNIAVFRTEAGLNNTISDEQIFQNLRLTTKEGYLKNGGVLFFAKEPEHFFEKAVIRCIAFDGTDKRYIIDDKIMTGALYQQFLKSMYWLHSKLDIRYEIEGEGSKPRKELWEIPETVFKEAIINSLAHRDYYDKGGRITIELFDDRVEISNPGGLVSAIPRNEFGKRSLSRNPLIFGLFERMRMVEQIGSGISRMRDLMLEEGLTPPEFNIDGMFTVTFRRPFDFDKWVDKWVEKLSENRIEILKAIHYNSKISKKKLESNIGLSGTAIDNNIAALKELGLLEREGGAKGGEWMIKFKLP</sequence>
<name>A0AB39WKV4_9FLAO</name>
<dbReference type="Pfam" id="PF13749">
    <property type="entry name" value="HATPase_c_4"/>
    <property type="match status" value="1"/>
</dbReference>
<feature type="domain" description="Schlafen AlbA-2" evidence="1">
    <location>
        <begin position="15"/>
        <end position="125"/>
    </location>
</feature>
<dbReference type="Gene3D" id="3.30.950.30">
    <property type="entry name" value="Schlafen, AAA domain"/>
    <property type="match status" value="1"/>
</dbReference>
<evidence type="ECO:0000259" key="1">
    <source>
        <dbReference type="Pfam" id="PF04326"/>
    </source>
</evidence>
<dbReference type="RefSeq" id="WP_369765315.1">
    <property type="nucleotide sequence ID" value="NZ_CP165627.1"/>
</dbReference>
<dbReference type="SUPFAM" id="SSF46785">
    <property type="entry name" value="Winged helix' DNA-binding domain"/>
    <property type="match status" value="1"/>
</dbReference>
<dbReference type="PANTHER" id="PTHR30595">
    <property type="entry name" value="GLPR-RELATED TRANSCRIPTIONAL REPRESSOR"/>
    <property type="match status" value="1"/>
</dbReference>
<dbReference type="EMBL" id="CP165627">
    <property type="protein sequence ID" value="XDV01694.1"/>
    <property type="molecule type" value="Genomic_DNA"/>
</dbReference>
<organism evidence="2">
    <name type="scientific">Flavobacterium sp. WC2429</name>
    <dbReference type="NCBI Taxonomy" id="3234140"/>
    <lineage>
        <taxon>Bacteria</taxon>
        <taxon>Pseudomonadati</taxon>
        <taxon>Bacteroidota</taxon>
        <taxon>Flavobacteriia</taxon>
        <taxon>Flavobacteriales</taxon>
        <taxon>Flavobacteriaceae</taxon>
        <taxon>Flavobacterium</taxon>
    </lineage>
</organism>
<reference evidence="2" key="1">
    <citation type="submission" date="2024-07" db="EMBL/GenBank/DDBJ databases">
        <authorList>
            <person name="Biller S.J."/>
        </authorList>
    </citation>
    <scope>NUCLEOTIDE SEQUENCE</scope>
    <source>
        <strain evidence="2">WC2429</strain>
    </source>
</reference>
<dbReference type="InterPro" id="IPR036390">
    <property type="entry name" value="WH_DNA-bd_sf"/>
</dbReference>
<dbReference type="Gene3D" id="1.10.10.10">
    <property type="entry name" value="Winged helix-like DNA-binding domain superfamily/Winged helix DNA-binding domain"/>
    <property type="match status" value="1"/>
</dbReference>
<dbReference type="Gene3D" id="3.30.565.60">
    <property type="match status" value="1"/>
</dbReference>
<dbReference type="GO" id="GO:0005524">
    <property type="term" value="F:ATP binding"/>
    <property type="evidence" value="ECO:0007669"/>
    <property type="project" value="UniProtKB-KW"/>
</dbReference>
<gene>
    <name evidence="2" type="ORF">AB3G32_15365</name>
</gene>
<keyword evidence="2" id="KW-0067">ATP-binding</keyword>
<dbReference type="InterPro" id="IPR036388">
    <property type="entry name" value="WH-like_DNA-bd_sf"/>
</dbReference>
<accession>A0AB39WKV4</accession>
<dbReference type="InterPro" id="IPR007421">
    <property type="entry name" value="Schlafen_AlbA_2_dom"/>
</dbReference>
<protein>
    <submittedName>
        <fullName evidence="2">ATP-binding protein</fullName>
    </submittedName>
</protein>
<dbReference type="Pfam" id="PF04326">
    <property type="entry name" value="SLFN_AlbA_2"/>
    <property type="match status" value="1"/>
</dbReference>
<dbReference type="PANTHER" id="PTHR30595:SF6">
    <property type="entry name" value="SCHLAFEN ALBA-2 DOMAIN-CONTAINING PROTEIN"/>
    <property type="match status" value="1"/>
</dbReference>
<dbReference type="InterPro" id="IPR038475">
    <property type="entry name" value="RecG_C_sf"/>
</dbReference>
<evidence type="ECO:0000313" key="2">
    <source>
        <dbReference type="EMBL" id="XDV01694.1"/>
    </source>
</evidence>